<keyword evidence="2" id="KW-1185">Reference proteome</keyword>
<dbReference type="OrthoDB" id="8430226at2"/>
<evidence type="ECO:0000313" key="2">
    <source>
        <dbReference type="Proteomes" id="UP000286594"/>
    </source>
</evidence>
<protein>
    <submittedName>
        <fullName evidence="1">Uncharacterized protein</fullName>
    </submittedName>
</protein>
<accession>A0A443L7B2</accession>
<dbReference type="RefSeq" id="WP_128151512.1">
    <property type="nucleotide sequence ID" value="NZ_SAVB01000026.1"/>
</dbReference>
<dbReference type="Proteomes" id="UP000286594">
    <property type="component" value="Unassembled WGS sequence"/>
</dbReference>
<name>A0A443L7B2_9RHOB</name>
<reference evidence="1 2" key="1">
    <citation type="submission" date="2019-01" db="EMBL/GenBank/DDBJ databases">
        <title>Sinorhodobacter populi sp. nov. isolated from the symptomatic bark tissue of Populus euramericana canker.</title>
        <authorList>
            <person name="Xu G."/>
        </authorList>
    </citation>
    <scope>NUCLEOTIDE SEQUENCE [LARGE SCALE GENOMIC DNA]</scope>
    <source>
        <strain evidence="1 2">CCTCC AB2012026</strain>
    </source>
</reference>
<dbReference type="EMBL" id="SAVB01000026">
    <property type="protein sequence ID" value="RWR45064.1"/>
    <property type="molecule type" value="Genomic_DNA"/>
</dbReference>
<proteinExistence type="predicted"/>
<dbReference type="AlphaFoldDB" id="A0A443L7B2"/>
<comment type="caution">
    <text evidence="1">The sequence shown here is derived from an EMBL/GenBank/DDBJ whole genome shotgun (WGS) entry which is preliminary data.</text>
</comment>
<sequence length="1044" mass="113855">MHSFISKNNGVRGWLSRLGADSNVSLDRLAWVETAFNAAWTGPTSTPFITDIQTRGDLLDEAAHFAHEIPLWRLFNSAPTLAVWAVLIPLARNYGISTNEVYRHISRFVGESFDEQEAREDLKTRYRRTARALGLPVFGNEPTGLFFAPLGPAHAHHGDLARAFVGAALHIGPPAIEDTASARRWQRRVVADRCAGLARLKATIAFDTSAHVARRFEAWRQGESPVGDTEAHLFEAYDQAARSLGRSRADIVGPPRLVWTGDHLTLETETSRELQSLRLGAIPTRLAGGKRLQVPPPWRPTIRWTAGTLSRDIPLAPAEGEVLVFDADTGAMLSRLSSEQGEMEIAAERLIVLSGAPFTSLSFGDAIPAKDASFRIAWVNANETLAFEGRSDLSFTRPVEDAIWIDAPVLGRDGSRALYACNGGLQVRIDPEIGGPTRIIRTRIGGQVRFHQVDLGATGELRMAFADAHLEALADPAEVLFEVLTPGAAGDLEARVALTTRCWIWPGISAPDGDLADVPIPANFDPARSAGLRAIDGRLSVDPEADQETPILGLSGPDRVHEFRLVARGEKLWHFRVARGDRVYVPRGATLVFGHANRHDALILRSPDRDASLLVLGRETRRPFYRRQTIEIGAADLEEDTEDDRIALRRADGRVDLLARLRRATDPAGLEISEAPDEIRLRFTPRTDCDALRVRIEPVRGALIEGEYAFGRAPLDLPSLQGVRTTRDPATSQVEVILDPSQLPAPARATFLLRDNAGVLLPLRDVRNAPVAIGLAGEINTPQRGHLLDLARFLAEPQPDSLGGQIGRALSPAYEAALNHVGKSHMLGSIKPLLAVVREDRQPPRHDLIGAAPWIFEASPIAFGDLDTDTGLAPISDMAGEPSPVPPPRVDGDTPLSDWLGRVSTGAGIPTGFQADRLQHAFQALRWRLKETDLHDLVGEETLAGTVKLICGAHVEGLEKLRSFDPGGGADPLPARIAAQVERLARSCAERRSHAFVDDVVFRTGLPRREVGQVLTLMLRVGVEFFAYFRALWAHASKDGSPSA</sequence>
<gene>
    <name evidence="1" type="ORF">EOW65_17075</name>
</gene>
<evidence type="ECO:0000313" key="1">
    <source>
        <dbReference type="EMBL" id="RWR45064.1"/>
    </source>
</evidence>
<organism evidence="1 2">
    <name type="scientific">Paenirhodobacter ferrireducens</name>
    <dbReference type="NCBI Taxonomy" id="1215032"/>
    <lineage>
        <taxon>Bacteria</taxon>
        <taxon>Pseudomonadati</taxon>
        <taxon>Pseudomonadota</taxon>
        <taxon>Alphaproteobacteria</taxon>
        <taxon>Rhodobacterales</taxon>
        <taxon>Rhodobacter group</taxon>
        <taxon>Paenirhodobacter</taxon>
    </lineage>
</organism>